<accession>A0ABD3EK23</accession>
<dbReference type="InterPro" id="IPR038052">
    <property type="entry name" value="Chaperonin_RbcX_sf"/>
</dbReference>
<dbReference type="PANTHER" id="PTHR33791">
    <property type="entry name" value="CHAPERONIN-LIKE RBCX PROTEIN 1, CHLOROPLASTIC"/>
    <property type="match status" value="1"/>
</dbReference>
<organism evidence="5 6">
    <name type="scientific">Castilleja foliolosa</name>
    <dbReference type="NCBI Taxonomy" id="1961234"/>
    <lineage>
        <taxon>Eukaryota</taxon>
        <taxon>Viridiplantae</taxon>
        <taxon>Streptophyta</taxon>
        <taxon>Embryophyta</taxon>
        <taxon>Tracheophyta</taxon>
        <taxon>Spermatophyta</taxon>
        <taxon>Magnoliopsida</taxon>
        <taxon>eudicotyledons</taxon>
        <taxon>Gunneridae</taxon>
        <taxon>Pentapetalae</taxon>
        <taxon>asterids</taxon>
        <taxon>lamiids</taxon>
        <taxon>Lamiales</taxon>
        <taxon>Orobanchaceae</taxon>
        <taxon>Pedicularideae</taxon>
        <taxon>Castillejinae</taxon>
        <taxon>Castilleja</taxon>
    </lineage>
</organism>
<feature type="compositionally biased region" description="Basic and acidic residues" evidence="4">
    <location>
        <begin position="8"/>
        <end position="31"/>
    </location>
</feature>
<dbReference type="SUPFAM" id="SSF158615">
    <property type="entry name" value="RbcX-like"/>
    <property type="match status" value="1"/>
</dbReference>
<evidence type="ECO:0000313" key="6">
    <source>
        <dbReference type="Proteomes" id="UP001632038"/>
    </source>
</evidence>
<dbReference type="GO" id="GO:0015979">
    <property type="term" value="P:photosynthesis"/>
    <property type="evidence" value="ECO:0007669"/>
    <property type="project" value="UniProtKB-KW"/>
</dbReference>
<reference evidence="6" key="1">
    <citation type="journal article" date="2024" name="IScience">
        <title>Strigolactones Initiate the Formation of Haustorium-like Structures in Castilleja.</title>
        <authorList>
            <person name="Buerger M."/>
            <person name="Peterson D."/>
            <person name="Chory J."/>
        </authorList>
    </citation>
    <scope>NUCLEOTIDE SEQUENCE [LARGE SCALE GENOMIC DNA]</scope>
</reference>
<keyword evidence="3" id="KW-0120">Carbon dioxide fixation</keyword>
<protein>
    <submittedName>
        <fullName evidence="5">Uncharacterized protein</fullName>
    </submittedName>
</protein>
<name>A0ABD3EK23_9LAMI</name>
<feature type="region of interest" description="Disordered" evidence="4">
    <location>
        <begin position="106"/>
        <end position="142"/>
    </location>
</feature>
<keyword evidence="1" id="KW-0602">Photosynthesis</keyword>
<dbReference type="PANTHER" id="PTHR33791:SF12">
    <property type="entry name" value="CHAPERONIN-LIKE RBCX PROTEIN 1, CHLOROPLASTIC"/>
    <property type="match status" value="1"/>
</dbReference>
<gene>
    <name evidence="5" type="ORF">CASFOL_001591</name>
</gene>
<evidence type="ECO:0000256" key="1">
    <source>
        <dbReference type="ARBA" id="ARBA00022531"/>
    </source>
</evidence>
<dbReference type="Proteomes" id="UP001632038">
    <property type="component" value="Unassembled WGS sequence"/>
</dbReference>
<dbReference type="Pfam" id="PF02341">
    <property type="entry name" value="RbcX"/>
    <property type="match status" value="1"/>
</dbReference>
<dbReference type="GO" id="GO:0015977">
    <property type="term" value="P:carbon fixation"/>
    <property type="evidence" value="ECO:0007669"/>
    <property type="project" value="UniProtKB-KW"/>
</dbReference>
<dbReference type="AlphaFoldDB" id="A0ABD3EK23"/>
<feature type="compositionally biased region" description="Basic and acidic residues" evidence="4">
    <location>
        <begin position="121"/>
        <end position="142"/>
    </location>
</feature>
<evidence type="ECO:0000256" key="3">
    <source>
        <dbReference type="ARBA" id="ARBA00023300"/>
    </source>
</evidence>
<proteinExistence type="predicted"/>
<keyword evidence="6" id="KW-1185">Reference proteome</keyword>
<evidence type="ECO:0000313" key="5">
    <source>
        <dbReference type="EMBL" id="KAL3654606.1"/>
    </source>
</evidence>
<feature type="region of interest" description="Disordered" evidence="4">
    <location>
        <begin position="1"/>
        <end position="35"/>
    </location>
</feature>
<evidence type="ECO:0000256" key="2">
    <source>
        <dbReference type="ARBA" id="ARBA00023186"/>
    </source>
</evidence>
<sequence>MEQYPLRSELRPDTDLDPPRRRRLRAAESERTLSSGPPGDLYVYLDIEEIPEIQRDGINLNSSISVSYLDAILGTVGINLRETLIGKLNSPLESVTSVAIGKSEQVPLAPEAPMEQYPLRSELRPDTDLDPPRRRRLHAAESERTLSSVLHGVGKFDGTEVKRPLDGGWNRGKMTGGGLMMKVTVLSCSRNKSVDERQPSTFPSATQVLTLGVPSNRARGAADIHLTGLGRVKSQWSLRKVCLQKLQWSQNYNPEAYEDLTRFVETHSLEDGDKFCADLMHESPRHKKFSVRYAYCKIDFEWDNLQRLASKMVEDSNTKAHGRAIPTADCNFTIKL</sequence>
<dbReference type="Gene3D" id="1.10.1200.210">
    <property type="entry name" value="Chaperonin-like RbcX"/>
    <property type="match status" value="1"/>
</dbReference>
<comment type="caution">
    <text evidence="5">The sequence shown here is derived from an EMBL/GenBank/DDBJ whole genome shotgun (WGS) entry which is preliminary data.</text>
</comment>
<dbReference type="InterPro" id="IPR003435">
    <property type="entry name" value="Chaperonin_RcbX"/>
</dbReference>
<evidence type="ECO:0000256" key="4">
    <source>
        <dbReference type="SAM" id="MobiDB-lite"/>
    </source>
</evidence>
<dbReference type="EMBL" id="JAVIJP010000004">
    <property type="protein sequence ID" value="KAL3654606.1"/>
    <property type="molecule type" value="Genomic_DNA"/>
</dbReference>
<keyword evidence="2" id="KW-0143">Chaperone</keyword>